<evidence type="ECO:0000259" key="1">
    <source>
        <dbReference type="Pfam" id="PF01609"/>
    </source>
</evidence>
<name>A0ABW6BNA5_9SPHI</name>
<dbReference type="Pfam" id="PF01609">
    <property type="entry name" value="DDE_Tnp_1"/>
    <property type="match status" value="1"/>
</dbReference>
<sequence length="159" mass="18469">MLGDRNSYSKTDTDAVLMRMKEDHMKKGQLKPACNRQISIEEQFITHYSIHQITAEITTLPEHLEGFAPHYGKQSELIVADAEYGSKQNYQLMEAKGITAFVKYNYCYMEQERKHRQDPFSVQNLYCNQQENFYVCPASPKLRFIGHSTRLVPTDKAPK</sequence>
<dbReference type="PANTHER" id="PTHR33408">
    <property type="entry name" value="TRANSPOSASE"/>
    <property type="match status" value="1"/>
</dbReference>
<dbReference type="Proteomes" id="UP001597525">
    <property type="component" value="Unassembled WGS sequence"/>
</dbReference>
<dbReference type="RefSeq" id="WP_320186636.1">
    <property type="nucleotide sequence ID" value="NZ_CP138332.1"/>
</dbReference>
<protein>
    <submittedName>
        <fullName evidence="2">Transposase</fullName>
    </submittedName>
</protein>
<evidence type="ECO:0000313" key="3">
    <source>
        <dbReference type="Proteomes" id="UP001597525"/>
    </source>
</evidence>
<evidence type="ECO:0000313" key="2">
    <source>
        <dbReference type="EMBL" id="MFD2969751.1"/>
    </source>
</evidence>
<comment type="caution">
    <text evidence="2">The sequence shown here is derived from an EMBL/GenBank/DDBJ whole genome shotgun (WGS) entry which is preliminary data.</text>
</comment>
<keyword evidence="3" id="KW-1185">Reference proteome</keyword>
<gene>
    <name evidence="2" type="ORF">ACFS7Y_20350</name>
</gene>
<dbReference type="EMBL" id="JBHUPB010000015">
    <property type="protein sequence ID" value="MFD2969751.1"/>
    <property type="molecule type" value="Genomic_DNA"/>
</dbReference>
<accession>A0ABW6BNA5</accession>
<dbReference type="InterPro" id="IPR002559">
    <property type="entry name" value="Transposase_11"/>
</dbReference>
<reference evidence="3" key="1">
    <citation type="journal article" date="2019" name="Int. J. Syst. Evol. Microbiol.">
        <title>The Global Catalogue of Microorganisms (GCM) 10K type strain sequencing project: providing services to taxonomists for standard genome sequencing and annotation.</title>
        <authorList>
            <consortium name="The Broad Institute Genomics Platform"/>
            <consortium name="The Broad Institute Genome Sequencing Center for Infectious Disease"/>
            <person name="Wu L."/>
            <person name="Ma J."/>
        </authorList>
    </citation>
    <scope>NUCLEOTIDE SEQUENCE [LARGE SCALE GENOMIC DNA]</scope>
    <source>
        <strain evidence="3">KCTC 22814</strain>
    </source>
</reference>
<feature type="domain" description="Transposase IS4-like" evidence="1">
    <location>
        <begin position="8"/>
        <end position="104"/>
    </location>
</feature>
<organism evidence="2 3">
    <name type="scientific">Sphingobacterium bambusae</name>
    <dbReference type="NCBI Taxonomy" id="662858"/>
    <lineage>
        <taxon>Bacteria</taxon>
        <taxon>Pseudomonadati</taxon>
        <taxon>Bacteroidota</taxon>
        <taxon>Sphingobacteriia</taxon>
        <taxon>Sphingobacteriales</taxon>
        <taxon>Sphingobacteriaceae</taxon>
        <taxon>Sphingobacterium</taxon>
    </lineage>
</organism>
<proteinExistence type="predicted"/>
<dbReference type="PANTHER" id="PTHR33408:SF2">
    <property type="entry name" value="TRANSPOSASE DDE DOMAIN-CONTAINING PROTEIN"/>
    <property type="match status" value="1"/>
</dbReference>